<evidence type="ECO:0000259" key="1">
    <source>
        <dbReference type="Pfam" id="PF07883"/>
    </source>
</evidence>
<protein>
    <recommendedName>
        <fullName evidence="1">Cupin type-2 domain-containing protein</fullName>
    </recommendedName>
</protein>
<dbReference type="EMBL" id="CP013342">
    <property type="protein sequence ID" value="AMU95496.1"/>
    <property type="molecule type" value="Genomic_DNA"/>
</dbReference>
<dbReference type="KEGG" id="ster:AOA14_12840"/>
<proteinExistence type="predicted"/>
<dbReference type="RefSeq" id="WP_003039377.1">
    <property type="nucleotide sequence ID" value="NZ_CP013342.1"/>
</dbReference>
<sequence>MAQPHCRSGDIARLGPVGDAATHSVALARTASFEAIHLVVRAGSSIAPHQVTGSMTLYCIAGHVRFEGGSPSELRAGDWLFLEPGTPHALAAVADTSLLLTILFDEPGAEAAAPAG</sequence>
<dbReference type="SUPFAM" id="SSF51182">
    <property type="entry name" value="RmlC-like cupins"/>
    <property type="match status" value="1"/>
</dbReference>
<organism evidence="2 3">
    <name type="scientific">Sphingopyxis terrae subsp. terrae NBRC 15098</name>
    <dbReference type="NCBI Taxonomy" id="1219058"/>
    <lineage>
        <taxon>Bacteria</taxon>
        <taxon>Pseudomonadati</taxon>
        <taxon>Pseudomonadota</taxon>
        <taxon>Alphaproteobacteria</taxon>
        <taxon>Sphingomonadales</taxon>
        <taxon>Sphingomonadaceae</taxon>
        <taxon>Sphingopyxis</taxon>
    </lineage>
</organism>
<feature type="domain" description="Cupin type-2" evidence="1">
    <location>
        <begin position="39"/>
        <end position="100"/>
    </location>
</feature>
<dbReference type="Proteomes" id="UP000076234">
    <property type="component" value="Chromosome"/>
</dbReference>
<dbReference type="InterPro" id="IPR011051">
    <property type="entry name" value="RmlC_Cupin_sf"/>
</dbReference>
<evidence type="ECO:0000313" key="3">
    <source>
        <dbReference type="Proteomes" id="UP000076234"/>
    </source>
</evidence>
<dbReference type="Gene3D" id="2.60.120.10">
    <property type="entry name" value="Jelly Rolls"/>
    <property type="match status" value="1"/>
</dbReference>
<reference evidence="2 3" key="2">
    <citation type="journal article" date="2016" name="Genome Announc.">
        <title>Complete Genome Sequence of Sphingopyxis terrae Strain 203-1 (NBRC 111660), a Polyethylene Glycol Degrader.</title>
        <authorList>
            <person name="Ohtsubo Y."/>
            <person name="Nonoyama S."/>
            <person name="Nagata Y."/>
            <person name="Numata M."/>
            <person name="Tsuchikane K."/>
            <person name="Hosoyama A."/>
            <person name="Yamazoe A."/>
            <person name="Tsuda M."/>
            <person name="Fujita N."/>
            <person name="Kawai F."/>
        </authorList>
    </citation>
    <scope>NUCLEOTIDE SEQUENCE [LARGE SCALE GENOMIC DNA]</scope>
    <source>
        <strain evidence="2 3">203-1</strain>
    </source>
</reference>
<dbReference type="Pfam" id="PF07883">
    <property type="entry name" value="Cupin_2"/>
    <property type="match status" value="1"/>
</dbReference>
<reference evidence="3" key="1">
    <citation type="submission" date="2015-11" db="EMBL/GenBank/DDBJ databases">
        <title>Complete genome sequence of a polyethylene glycol-degrading strain Sphingopyxis terrae strain 203-1 (NBRC 15098).</title>
        <authorList>
            <person name="Yoshiyuki O."/>
            <person name="Shouta N."/>
            <person name="Nagata Y."/>
            <person name="Numata M."/>
            <person name="Tsuchikane K."/>
            <person name="Hosoyama A."/>
            <person name="Yamazoe A."/>
            <person name="Tsuda M."/>
            <person name="Fujita N."/>
            <person name="Kawai F."/>
        </authorList>
    </citation>
    <scope>NUCLEOTIDE SEQUENCE [LARGE SCALE GENOMIC DNA]</scope>
    <source>
        <strain evidence="3">203-1</strain>
    </source>
</reference>
<dbReference type="InterPro" id="IPR013096">
    <property type="entry name" value="Cupin_2"/>
</dbReference>
<dbReference type="AlphaFoldDB" id="A0A142W0D5"/>
<dbReference type="InterPro" id="IPR014710">
    <property type="entry name" value="RmlC-like_jellyroll"/>
</dbReference>
<gene>
    <name evidence="2" type="ORF">AOA14_12840</name>
</gene>
<name>A0A142W0D5_9SPHN</name>
<evidence type="ECO:0000313" key="2">
    <source>
        <dbReference type="EMBL" id="AMU95496.1"/>
    </source>
</evidence>
<dbReference type="STRING" id="1219058.AOA14_12840"/>
<accession>A0A142W0D5</accession>